<feature type="transmembrane region" description="Helical" evidence="1">
    <location>
        <begin position="149"/>
        <end position="174"/>
    </location>
</feature>
<dbReference type="AlphaFoldDB" id="A0A8S2NAM3"/>
<evidence type="ECO:0000256" key="1">
    <source>
        <dbReference type="SAM" id="Phobius"/>
    </source>
</evidence>
<sequence>MVKFSDARGGNIVIDELNTNGHFKHSLWRIFLIIFALISFIITCSFNALAGSGPNGVFTRSTGSISDNNLTEFTPAAQHIQGWTFSIWGVIYFWQAAWLIYTISRIPRKSNINYLYIYPNTLHYSVFIFYIINMTLNIVWLIIWDRNYFGWSLLVIFLMLVTVLTPMVITHILLQRNRLIYINSNRKIDIWLVRIFVHNGFAIYGTWLYLATLLNLTIWISQIYNKDPQSITDATTAALSLVLVGIVVYFVCENFIFYSSMAYTFLPWFALIFALSGVLSKNYNRIGVSSKSKAFSLALLILCCILFFIRLGLFIVRYVKRKIPTIQDP</sequence>
<comment type="caution">
    <text evidence="2">The sequence shown here is derived from an EMBL/GenBank/DDBJ whole genome shotgun (WGS) entry which is preliminary data.</text>
</comment>
<protein>
    <recommendedName>
        <fullName evidence="4">Transmembrane protein</fullName>
    </recommendedName>
</protein>
<dbReference type="PANTHER" id="PTHR33802">
    <property type="entry name" value="SI:CH211-161H7.5-RELATED"/>
    <property type="match status" value="1"/>
</dbReference>
<evidence type="ECO:0000313" key="3">
    <source>
        <dbReference type="Proteomes" id="UP000681720"/>
    </source>
</evidence>
<feature type="transmembrane region" description="Helical" evidence="1">
    <location>
        <begin position="295"/>
        <end position="316"/>
    </location>
</feature>
<proteinExistence type="predicted"/>
<accession>A0A8S2NAM3</accession>
<dbReference type="Proteomes" id="UP000681720">
    <property type="component" value="Unassembled WGS sequence"/>
</dbReference>
<keyword evidence="1" id="KW-0812">Transmembrane</keyword>
<keyword evidence="1" id="KW-0472">Membrane</keyword>
<feature type="transmembrane region" description="Helical" evidence="1">
    <location>
        <begin position="30"/>
        <end position="50"/>
    </location>
</feature>
<feature type="transmembrane region" description="Helical" evidence="1">
    <location>
        <begin position="80"/>
        <end position="101"/>
    </location>
</feature>
<dbReference type="EMBL" id="CAJOBJ010004257">
    <property type="protein sequence ID" value="CAF3994471.1"/>
    <property type="molecule type" value="Genomic_DNA"/>
</dbReference>
<organism evidence="2 3">
    <name type="scientific">Rotaria magnacalcarata</name>
    <dbReference type="NCBI Taxonomy" id="392030"/>
    <lineage>
        <taxon>Eukaryota</taxon>
        <taxon>Metazoa</taxon>
        <taxon>Spiralia</taxon>
        <taxon>Gnathifera</taxon>
        <taxon>Rotifera</taxon>
        <taxon>Eurotatoria</taxon>
        <taxon>Bdelloidea</taxon>
        <taxon>Philodinida</taxon>
        <taxon>Philodinidae</taxon>
        <taxon>Rotaria</taxon>
    </lineage>
</organism>
<dbReference type="PANTHER" id="PTHR33802:SF1">
    <property type="entry name" value="XK-RELATED PROTEIN"/>
    <property type="match status" value="1"/>
</dbReference>
<reference evidence="2" key="1">
    <citation type="submission" date="2021-02" db="EMBL/GenBank/DDBJ databases">
        <authorList>
            <person name="Nowell W R."/>
        </authorList>
    </citation>
    <scope>NUCLEOTIDE SEQUENCE</scope>
</reference>
<evidence type="ECO:0008006" key="4">
    <source>
        <dbReference type="Google" id="ProtNLM"/>
    </source>
</evidence>
<keyword evidence="1" id="KW-1133">Transmembrane helix</keyword>
<gene>
    <name evidence="2" type="ORF">GIL414_LOCUS11396</name>
</gene>
<feature type="transmembrane region" description="Helical" evidence="1">
    <location>
        <begin position="265"/>
        <end position="283"/>
    </location>
</feature>
<name>A0A8S2NAM3_9BILA</name>
<feature type="transmembrane region" description="Helical" evidence="1">
    <location>
        <begin position="195"/>
        <end position="218"/>
    </location>
</feature>
<feature type="transmembrane region" description="Helical" evidence="1">
    <location>
        <begin position="238"/>
        <end position="258"/>
    </location>
</feature>
<evidence type="ECO:0000313" key="2">
    <source>
        <dbReference type="EMBL" id="CAF3994471.1"/>
    </source>
</evidence>
<feature type="transmembrane region" description="Helical" evidence="1">
    <location>
        <begin position="122"/>
        <end position="143"/>
    </location>
</feature>